<evidence type="ECO:0000256" key="11">
    <source>
        <dbReference type="RuleBase" id="RU365073"/>
    </source>
</evidence>
<comment type="similarity">
    <text evidence="3">Belongs to the SKP1 family.</text>
</comment>
<evidence type="ECO:0000256" key="6">
    <source>
        <dbReference type="ARBA" id="ARBA00022816"/>
    </source>
</evidence>
<comment type="subunit">
    <text evidence="11">Component of the nuclear pore complex (NPC).</text>
</comment>
<evidence type="ECO:0000256" key="10">
    <source>
        <dbReference type="ARBA" id="ARBA00023242"/>
    </source>
</evidence>
<dbReference type="InterPro" id="IPR011333">
    <property type="entry name" value="SKP1/BTB/POZ_sf"/>
</dbReference>
<evidence type="ECO:0000256" key="7">
    <source>
        <dbReference type="ARBA" id="ARBA00022927"/>
    </source>
</evidence>
<evidence type="ECO:0000256" key="9">
    <source>
        <dbReference type="ARBA" id="ARBA00023132"/>
    </source>
</evidence>
<dbReference type="AlphaFoldDB" id="A0A9W8L7U9"/>
<keyword evidence="5" id="KW-0833">Ubl conjugation pathway</keyword>
<evidence type="ECO:0000256" key="4">
    <source>
        <dbReference type="ARBA" id="ARBA00022448"/>
    </source>
</evidence>
<accession>A0A9W8L7U9</accession>
<organism evidence="14 15">
    <name type="scientific">Coemansia spiralis</name>
    <dbReference type="NCBI Taxonomy" id="417178"/>
    <lineage>
        <taxon>Eukaryota</taxon>
        <taxon>Fungi</taxon>
        <taxon>Fungi incertae sedis</taxon>
        <taxon>Zoopagomycota</taxon>
        <taxon>Kickxellomycotina</taxon>
        <taxon>Kickxellomycetes</taxon>
        <taxon>Kickxellales</taxon>
        <taxon>Kickxellaceae</taxon>
        <taxon>Coemansia</taxon>
    </lineage>
</organism>
<keyword evidence="7 11" id="KW-0653">Protein transport</keyword>
<dbReference type="InterPro" id="IPR016072">
    <property type="entry name" value="Skp1_comp_dimer"/>
</dbReference>
<dbReference type="InterPro" id="IPR036296">
    <property type="entry name" value="SKP1-like_dim_sf"/>
</dbReference>
<dbReference type="SUPFAM" id="SSF81382">
    <property type="entry name" value="Skp1 dimerisation domain-like"/>
    <property type="match status" value="1"/>
</dbReference>
<dbReference type="Pfam" id="PF07575">
    <property type="entry name" value="Nucleopor_Nup85"/>
    <property type="match status" value="1"/>
</dbReference>
<proteinExistence type="inferred from homology"/>
<evidence type="ECO:0000256" key="1">
    <source>
        <dbReference type="ARBA" id="ARBA00004567"/>
    </source>
</evidence>
<evidence type="ECO:0000313" key="15">
    <source>
        <dbReference type="Proteomes" id="UP001151516"/>
    </source>
</evidence>
<comment type="subcellular location">
    <subcellularLocation>
        <location evidence="1 11">Nucleus</location>
        <location evidence="1 11">Nuclear pore complex</location>
    </subcellularLocation>
</comment>
<dbReference type="SUPFAM" id="SSF54695">
    <property type="entry name" value="POZ domain"/>
    <property type="match status" value="1"/>
</dbReference>
<dbReference type="InterPro" id="IPR001232">
    <property type="entry name" value="SKP1-like"/>
</dbReference>
<keyword evidence="9 11" id="KW-0906">Nuclear pore complex</keyword>
<evidence type="ECO:0000256" key="2">
    <source>
        <dbReference type="ARBA" id="ARBA00005573"/>
    </source>
</evidence>
<feature type="domain" description="SKP1 component POZ" evidence="13">
    <location>
        <begin position="1"/>
        <end position="61"/>
    </location>
</feature>
<keyword evidence="10 11" id="KW-0539">Nucleus</keyword>
<comment type="caution">
    <text evidence="14">The sequence shown here is derived from an EMBL/GenBank/DDBJ whole genome shotgun (WGS) entry which is preliminary data.</text>
</comment>
<dbReference type="GO" id="GO:0006511">
    <property type="term" value="P:ubiquitin-dependent protein catabolic process"/>
    <property type="evidence" value="ECO:0007669"/>
    <property type="project" value="InterPro"/>
</dbReference>
<dbReference type="GO" id="GO:0031965">
    <property type="term" value="C:nuclear membrane"/>
    <property type="evidence" value="ECO:0007669"/>
    <property type="project" value="UniProtKB-UniRule"/>
</dbReference>
<dbReference type="EMBL" id="JANBTX010000001">
    <property type="protein sequence ID" value="KAJ2691378.1"/>
    <property type="molecule type" value="Genomic_DNA"/>
</dbReference>
<dbReference type="CDD" id="cd18322">
    <property type="entry name" value="BTB_POZ_SKP1"/>
    <property type="match status" value="1"/>
</dbReference>
<evidence type="ECO:0000256" key="5">
    <source>
        <dbReference type="ARBA" id="ARBA00022786"/>
    </source>
</evidence>
<dbReference type="Gene3D" id="3.30.710.10">
    <property type="entry name" value="Potassium Channel Kv1.1, Chain A"/>
    <property type="match status" value="1"/>
</dbReference>
<dbReference type="GO" id="GO:0006406">
    <property type="term" value="P:mRNA export from nucleus"/>
    <property type="evidence" value="ECO:0007669"/>
    <property type="project" value="TreeGrafter"/>
</dbReference>
<dbReference type="Pfam" id="PF03931">
    <property type="entry name" value="Skp1_POZ"/>
    <property type="match status" value="1"/>
</dbReference>
<dbReference type="Proteomes" id="UP001151516">
    <property type="component" value="Unassembled WGS sequence"/>
</dbReference>
<dbReference type="OrthoDB" id="17644at2759"/>
<keyword evidence="6 11" id="KW-0509">mRNA transport</keyword>
<reference evidence="14" key="1">
    <citation type="submission" date="2022-07" db="EMBL/GenBank/DDBJ databases">
        <title>Phylogenomic reconstructions and comparative analyses of Kickxellomycotina fungi.</title>
        <authorList>
            <person name="Reynolds N.K."/>
            <person name="Stajich J.E."/>
            <person name="Barry K."/>
            <person name="Grigoriev I.V."/>
            <person name="Crous P."/>
            <person name="Smith M.E."/>
        </authorList>
    </citation>
    <scope>NUCLEOTIDE SEQUENCE</scope>
    <source>
        <strain evidence="14">CBS 109367</strain>
    </source>
</reference>
<evidence type="ECO:0000313" key="14">
    <source>
        <dbReference type="EMBL" id="KAJ2691378.1"/>
    </source>
</evidence>
<name>A0A9W8L7U9_9FUNG</name>
<dbReference type="FunFam" id="3.30.710.10:FF:000026">
    <property type="entry name" value="E3 ubiquitin ligase complex SCF subunit"/>
    <property type="match status" value="1"/>
</dbReference>
<dbReference type="SMART" id="SM00512">
    <property type="entry name" value="Skp1"/>
    <property type="match status" value="1"/>
</dbReference>
<gene>
    <name evidence="14" type="ORF">IWW39_000063</name>
</gene>
<keyword evidence="8 11" id="KW-0811">Translocation</keyword>
<comment type="similarity">
    <text evidence="2 11">Belongs to the nucleoporin Nup85 family.</text>
</comment>
<evidence type="ECO:0000256" key="8">
    <source>
        <dbReference type="ARBA" id="ARBA00023010"/>
    </source>
</evidence>
<dbReference type="InterPro" id="IPR011502">
    <property type="entry name" value="Nucleoporin_Nup85"/>
</dbReference>
<dbReference type="InterPro" id="IPR016073">
    <property type="entry name" value="Skp1_comp_POZ"/>
</dbReference>
<comment type="function">
    <text evidence="11">Functions as a component of the nuclear pore complex (NPC).</text>
</comment>
<evidence type="ECO:0000256" key="3">
    <source>
        <dbReference type="ARBA" id="ARBA00009993"/>
    </source>
</evidence>
<protein>
    <recommendedName>
        <fullName evidence="11">Nuclear pore complex protein Nup85</fullName>
    </recommendedName>
</protein>
<keyword evidence="4 11" id="KW-0813">Transport</keyword>
<dbReference type="PANTHER" id="PTHR13373">
    <property type="entry name" value="FROUNT PROTEIN-RELATED"/>
    <property type="match status" value="1"/>
</dbReference>
<sequence length="770" mass="84947">MIKLRTAEGAVISVERDIIEQSGTIRNMLSDVGSTDKPIPVPNVSGPILSKIIEYCRHHRNDPGRRQPKETNVLEESDSSDAVIQRAIEQMDEFDHQFCRVDQGTLFDIILAANFLDIQPLLDLAGYTVANMVKGKSVEEIRSTFNIKNDFTPEEEEEVIAIAVAGKQPTESLPKRLPVFEQDQAVRICGLPGVPDSRLPFVNDTHAVFANLQKIMEAQSEEPVGVDGLLQTSILYREAMIRQIRVLQEAGETTEFIDAEAATFHAMHAVWQLLEIIYLSSNLPGLSTSIVPHFMEWLNFNFPAPLAEDGERVLGSGGTLALSGELWAYVRKLALRGHVSVLANTLEKVAPVKGLSAMAARWARDVAGIARDMPLGSSEETAGSFNARWRRWNEELQNAAAAIASLLPAEDEALEALYAVVDIMRGNVDAVAEEGESWQDVLGAMLLYSEPTALADRLPSLVGAAAEQFQIAESSLDRALLALLNHELPEFLVLCNRIDPWLAAHMADLMDHISILDVCRAAFAVDPREHYLVALAELYVGHENLWRVALDYLGLCGTRAARCVMAEYAMRVPLESDVKAQQVLRVCETYGLKGAADRIHRQLGRRQWQRGRLGAAIAHFAVVADRRSIGLICDQLWDQFLASGALTYGSVIDGVLAAGLRHERLRFLTRYRDFYESYKAKMHADAGAILLSILVEEIAPPHAVADLLVDAIPLLEGDELVFSADQTFELMRCAEALRQSPFPTGGSVDEGEMSIFSVACGRNLARSFVF</sequence>
<dbReference type="GO" id="GO:0017056">
    <property type="term" value="F:structural constituent of nuclear pore"/>
    <property type="evidence" value="ECO:0007669"/>
    <property type="project" value="TreeGrafter"/>
</dbReference>
<keyword evidence="15" id="KW-1185">Reference proteome</keyword>
<dbReference type="GO" id="GO:0045893">
    <property type="term" value="P:positive regulation of DNA-templated transcription"/>
    <property type="evidence" value="ECO:0007669"/>
    <property type="project" value="TreeGrafter"/>
</dbReference>
<dbReference type="Pfam" id="PF01466">
    <property type="entry name" value="Skp1"/>
    <property type="match status" value="1"/>
</dbReference>
<feature type="domain" description="SKP1 component dimerisation" evidence="12">
    <location>
        <begin position="119"/>
        <end position="159"/>
    </location>
</feature>
<dbReference type="PANTHER" id="PTHR13373:SF21">
    <property type="entry name" value="NUCLEAR PORE COMPLEX PROTEIN NUP85"/>
    <property type="match status" value="1"/>
</dbReference>
<dbReference type="GO" id="GO:0031080">
    <property type="term" value="C:nuclear pore outer ring"/>
    <property type="evidence" value="ECO:0007669"/>
    <property type="project" value="TreeGrafter"/>
</dbReference>
<evidence type="ECO:0000259" key="12">
    <source>
        <dbReference type="Pfam" id="PF01466"/>
    </source>
</evidence>
<dbReference type="GO" id="GO:0006606">
    <property type="term" value="P:protein import into nucleus"/>
    <property type="evidence" value="ECO:0007669"/>
    <property type="project" value="TreeGrafter"/>
</dbReference>
<evidence type="ECO:0000259" key="13">
    <source>
        <dbReference type="Pfam" id="PF03931"/>
    </source>
</evidence>
<keyword evidence="11" id="KW-0472">Membrane</keyword>